<proteinExistence type="inferred from homology"/>
<reference evidence="11" key="1">
    <citation type="journal article" date="2017" name="Genome Biol.">
        <title>Comparative genomics reveals high biological diversity and specific adaptations in the industrially and medically important fungal genus Aspergillus.</title>
        <authorList>
            <person name="de Vries R.P."/>
            <person name="Riley R."/>
            <person name="Wiebenga A."/>
            <person name="Aguilar-Osorio G."/>
            <person name="Amillis S."/>
            <person name="Uchima C.A."/>
            <person name="Anderluh G."/>
            <person name="Asadollahi M."/>
            <person name="Askin M."/>
            <person name="Barry K."/>
            <person name="Battaglia E."/>
            <person name="Bayram O."/>
            <person name="Benocci T."/>
            <person name="Braus-Stromeyer S.A."/>
            <person name="Caldana C."/>
            <person name="Canovas D."/>
            <person name="Cerqueira G.C."/>
            <person name="Chen F."/>
            <person name="Chen W."/>
            <person name="Choi C."/>
            <person name="Clum A."/>
            <person name="Dos Santos R.A."/>
            <person name="Damasio A.R."/>
            <person name="Diallinas G."/>
            <person name="Emri T."/>
            <person name="Fekete E."/>
            <person name="Flipphi M."/>
            <person name="Freyberg S."/>
            <person name="Gallo A."/>
            <person name="Gournas C."/>
            <person name="Habgood R."/>
            <person name="Hainaut M."/>
            <person name="Harispe M.L."/>
            <person name="Henrissat B."/>
            <person name="Hilden K.S."/>
            <person name="Hope R."/>
            <person name="Hossain A."/>
            <person name="Karabika E."/>
            <person name="Karaffa L."/>
            <person name="Karanyi Z."/>
            <person name="Krasevec N."/>
            <person name="Kuo A."/>
            <person name="Kusch H."/>
            <person name="LaButti K."/>
            <person name="Lagendijk E.L."/>
            <person name="Lapidus A."/>
            <person name="Levasseur A."/>
            <person name="Lindquist E."/>
            <person name="Lipzen A."/>
            <person name="Logrieco A.F."/>
            <person name="MacCabe A."/>
            <person name="Maekelae M.R."/>
            <person name="Malavazi I."/>
            <person name="Melin P."/>
            <person name="Meyer V."/>
            <person name="Mielnichuk N."/>
            <person name="Miskei M."/>
            <person name="Molnar A.P."/>
            <person name="Mule G."/>
            <person name="Ngan C.Y."/>
            <person name="Orejas M."/>
            <person name="Orosz E."/>
            <person name="Ouedraogo J.P."/>
            <person name="Overkamp K.M."/>
            <person name="Park H.-S."/>
            <person name="Perrone G."/>
            <person name="Piumi F."/>
            <person name="Punt P.J."/>
            <person name="Ram A.F."/>
            <person name="Ramon A."/>
            <person name="Rauscher S."/>
            <person name="Record E."/>
            <person name="Riano-Pachon D.M."/>
            <person name="Robert V."/>
            <person name="Roehrig J."/>
            <person name="Ruller R."/>
            <person name="Salamov A."/>
            <person name="Salih N.S."/>
            <person name="Samson R.A."/>
            <person name="Sandor E."/>
            <person name="Sanguinetti M."/>
            <person name="Schuetze T."/>
            <person name="Sepcic K."/>
            <person name="Shelest E."/>
            <person name="Sherlock G."/>
            <person name="Sophianopoulou V."/>
            <person name="Squina F.M."/>
            <person name="Sun H."/>
            <person name="Susca A."/>
            <person name="Todd R.B."/>
            <person name="Tsang A."/>
            <person name="Unkles S.E."/>
            <person name="van de Wiele N."/>
            <person name="van Rossen-Uffink D."/>
            <person name="Oliveira J.V."/>
            <person name="Vesth T.C."/>
            <person name="Visser J."/>
            <person name="Yu J.-H."/>
            <person name="Zhou M."/>
            <person name="Andersen M.R."/>
            <person name="Archer D.B."/>
            <person name="Baker S.E."/>
            <person name="Benoit I."/>
            <person name="Brakhage A.A."/>
            <person name="Braus G.H."/>
            <person name="Fischer R."/>
            <person name="Frisvad J.C."/>
            <person name="Goldman G.H."/>
            <person name="Houbraken J."/>
            <person name="Oakley B."/>
            <person name="Pocsi I."/>
            <person name="Scazzocchio C."/>
            <person name="Seiboth B."/>
            <person name="vanKuyk P.A."/>
            <person name="Wortman J."/>
            <person name="Dyer P.S."/>
            <person name="Grigoriev I.V."/>
        </authorList>
    </citation>
    <scope>NUCLEOTIDE SEQUENCE [LARGE SCALE GENOMIC DNA]</scope>
    <source>
        <strain evidence="11">CBS 593.65</strain>
    </source>
</reference>
<dbReference type="PROSITE" id="PS00798">
    <property type="entry name" value="ALDOKETO_REDUCTASE_1"/>
    <property type="match status" value="1"/>
</dbReference>
<dbReference type="SUPFAM" id="SSF55347">
    <property type="entry name" value="Glyceraldehyde-3-phosphate dehydrogenase-like, C-terminal domain"/>
    <property type="match status" value="1"/>
</dbReference>
<dbReference type="Gene3D" id="3.20.20.100">
    <property type="entry name" value="NADP-dependent oxidoreductase domain"/>
    <property type="match status" value="1"/>
</dbReference>
<evidence type="ECO:0000259" key="8">
    <source>
        <dbReference type="Pfam" id="PF01408"/>
    </source>
</evidence>
<dbReference type="InterPro" id="IPR018170">
    <property type="entry name" value="Aldo/ket_reductase_CS"/>
</dbReference>
<keyword evidence="3" id="KW-0560">Oxidoreductase</keyword>
<dbReference type="SUPFAM" id="SSF51430">
    <property type="entry name" value="NAD(P)-linked oxidoreductase"/>
    <property type="match status" value="1"/>
</dbReference>
<dbReference type="InterPro" id="IPR055170">
    <property type="entry name" value="GFO_IDH_MocA-like_dom"/>
</dbReference>
<name>A0A1L9T8A5_9EURO</name>
<evidence type="ECO:0000256" key="5">
    <source>
        <dbReference type="ARBA" id="ARBA00047534"/>
    </source>
</evidence>
<dbReference type="Gene3D" id="3.40.50.720">
    <property type="entry name" value="NAD(P)-binding Rossmann-like Domain"/>
    <property type="match status" value="1"/>
</dbReference>
<evidence type="ECO:0000256" key="3">
    <source>
        <dbReference type="ARBA" id="ARBA00023002"/>
    </source>
</evidence>
<evidence type="ECO:0000313" key="10">
    <source>
        <dbReference type="EMBL" id="OJJ55664.1"/>
    </source>
</evidence>
<dbReference type="STRING" id="1036612.A0A1L9T8A5"/>
<dbReference type="PRINTS" id="PR00069">
    <property type="entry name" value="ALDKETRDTASE"/>
</dbReference>
<organism evidence="10 11">
    <name type="scientific">Aspergillus sydowii CBS 593.65</name>
    <dbReference type="NCBI Taxonomy" id="1036612"/>
    <lineage>
        <taxon>Eukaryota</taxon>
        <taxon>Fungi</taxon>
        <taxon>Dikarya</taxon>
        <taxon>Ascomycota</taxon>
        <taxon>Pezizomycotina</taxon>
        <taxon>Eurotiomycetes</taxon>
        <taxon>Eurotiomycetidae</taxon>
        <taxon>Eurotiales</taxon>
        <taxon>Aspergillaceae</taxon>
        <taxon>Aspergillus</taxon>
        <taxon>Aspergillus subgen. Nidulantes</taxon>
    </lineage>
</organism>
<feature type="domain" description="GFO/IDH/MocA-like oxidoreductase" evidence="9">
    <location>
        <begin position="166"/>
        <end position="273"/>
    </location>
</feature>
<dbReference type="Proteomes" id="UP000184356">
    <property type="component" value="Unassembled WGS sequence"/>
</dbReference>
<evidence type="ECO:0000256" key="6">
    <source>
        <dbReference type="ARBA" id="ARBA00049485"/>
    </source>
</evidence>
<dbReference type="Gene3D" id="3.30.360.10">
    <property type="entry name" value="Dihydrodipicolinate Reductase, domain 2"/>
    <property type="match status" value="1"/>
</dbReference>
<dbReference type="InterPro" id="IPR020471">
    <property type="entry name" value="AKR"/>
</dbReference>
<comment type="catalytic activity">
    <reaction evidence="6">
        <text>xylitol + NAD(+) = D-xylose + NADH + H(+)</text>
        <dbReference type="Rhea" id="RHEA:27441"/>
        <dbReference type="ChEBI" id="CHEBI:15378"/>
        <dbReference type="ChEBI" id="CHEBI:17151"/>
        <dbReference type="ChEBI" id="CHEBI:53455"/>
        <dbReference type="ChEBI" id="CHEBI:57540"/>
        <dbReference type="ChEBI" id="CHEBI:57945"/>
        <dbReference type="EC" id="1.1.1.307"/>
    </reaction>
</comment>
<accession>A0A1L9T8A5</accession>
<dbReference type="SUPFAM" id="SSF51735">
    <property type="entry name" value="NAD(P)-binding Rossmann-fold domains"/>
    <property type="match status" value="1"/>
</dbReference>
<dbReference type="VEuPathDB" id="FungiDB:ASPSYDRAFT_60569"/>
<sequence length="673" mass="74550">MVAFRPIFAASVAYRLKSPPLPNGPVMSNARKIALVGLGYRGYRTHFLGLLGNPSISIIAVCDTNHAALESFSAKHPGIPTYQSLSQLLQSHTPDFAVLSVPHGAHVECVTTLAASSIPILKEKPVAESMIEYDWMRSLSVKVGVTFQKRFEPHFLHFKSLLALVGDAAAVEANLGLNIGNLEETWRAGSGVGATEDLGCHILDLIVWLFGPPTSVVAYRVSSVRRLQRYGGDDVSDIMMEWGPKNCIGHVRLSRVAHKNSQSITVTGTNGTLSLDGHVIMHHDARGRETLHIKHQPIERQVIQSMAQEFGDWVAGRGPEFATSLANVLHTVSVIDAIKSSFASRRVESSFSHLSTQVSGAPKNRYLSRAFSSRAATATFCTLSFPSNRDKIYHLNTEASIPAVGLGTRRAERPGQIYDAVRTALEIGYRHIDTAQSSGNEHEIGQAVKDSGVSRNQIWITTKLDNRWHTRVEEALELSLTALGMDYLDLYLMHWPVSTSSKGFAIELNNWNFINTWYRILRTITGAVSLIFTGRKCKRFHRTKCTTLGFQTLLHPYWPSWRILSYCKNHGIHCTAYSCLGSTGSPLFDNPVVLELSRCKGKSPQQILIMWGIQRGTSVVPKTVSPVRIKENSELDGWGLSNHEMDLLNGCTTRFKSCNGKWLRGKIFFEDGD</sequence>
<dbReference type="GO" id="GO:0016491">
    <property type="term" value="F:oxidoreductase activity"/>
    <property type="evidence" value="ECO:0007669"/>
    <property type="project" value="UniProtKB-KW"/>
</dbReference>
<evidence type="ECO:0000256" key="2">
    <source>
        <dbReference type="ARBA" id="ARBA00012845"/>
    </source>
</evidence>
<dbReference type="Pfam" id="PF01408">
    <property type="entry name" value="GFO_IDH_MocA"/>
    <property type="match status" value="1"/>
</dbReference>
<evidence type="ECO:0000313" key="11">
    <source>
        <dbReference type="Proteomes" id="UP000184356"/>
    </source>
</evidence>
<evidence type="ECO:0000256" key="1">
    <source>
        <dbReference type="ARBA" id="ARBA00010928"/>
    </source>
</evidence>
<dbReference type="AlphaFoldDB" id="A0A1L9T8A5"/>
<dbReference type="Pfam" id="PF22725">
    <property type="entry name" value="GFO_IDH_MocA_C3"/>
    <property type="match status" value="1"/>
</dbReference>
<dbReference type="EC" id="1.1.1.307" evidence="2"/>
<feature type="domain" description="Gfo/Idh/MocA-like oxidoreductase N-terminal" evidence="8">
    <location>
        <begin position="32"/>
        <end position="148"/>
    </location>
</feature>
<dbReference type="InterPro" id="IPR000683">
    <property type="entry name" value="Gfo/Idh/MocA-like_OxRdtase_N"/>
</dbReference>
<dbReference type="GeneID" id="63765942"/>
<dbReference type="InterPro" id="IPR023210">
    <property type="entry name" value="NADP_OxRdtase_dom"/>
</dbReference>
<dbReference type="RefSeq" id="XP_040699470.1">
    <property type="nucleotide sequence ID" value="XM_040849869.1"/>
</dbReference>
<dbReference type="InterPro" id="IPR036291">
    <property type="entry name" value="NAD(P)-bd_dom_sf"/>
</dbReference>
<gene>
    <name evidence="10" type="ORF">ASPSYDRAFT_60569</name>
</gene>
<dbReference type="PANTHER" id="PTHR11732">
    <property type="entry name" value="ALDO/KETO REDUCTASE"/>
    <property type="match status" value="1"/>
</dbReference>
<dbReference type="Pfam" id="PF00248">
    <property type="entry name" value="Aldo_ket_red"/>
    <property type="match status" value="1"/>
</dbReference>
<keyword evidence="11" id="KW-1185">Reference proteome</keyword>
<evidence type="ECO:0000259" key="7">
    <source>
        <dbReference type="Pfam" id="PF00248"/>
    </source>
</evidence>
<dbReference type="GO" id="GO:0000166">
    <property type="term" value="F:nucleotide binding"/>
    <property type="evidence" value="ECO:0007669"/>
    <property type="project" value="InterPro"/>
</dbReference>
<comment type="catalytic activity">
    <reaction evidence="5">
        <text>xylitol + NADP(+) = D-xylose + NADPH + H(+)</text>
        <dbReference type="Rhea" id="RHEA:27445"/>
        <dbReference type="ChEBI" id="CHEBI:15378"/>
        <dbReference type="ChEBI" id="CHEBI:17151"/>
        <dbReference type="ChEBI" id="CHEBI:53455"/>
        <dbReference type="ChEBI" id="CHEBI:57783"/>
        <dbReference type="ChEBI" id="CHEBI:58349"/>
        <dbReference type="EC" id="1.1.1.307"/>
    </reaction>
</comment>
<comment type="function">
    <text evidence="4">Catalyzes the initial reaction in the xylose utilization pathway by reducing D-xylose into xylitol. Xylose is a major component of hemicelluloses such as xylan. Most fungi utilize D-xylose via three enzymatic reactions, xylose reductase (XR), xylitol dehydrogenase (XDH), and xylulokinase, to form xylulose 5-phosphate, which enters pentose phosphate pathway.</text>
</comment>
<evidence type="ECO:0000256" key="4">
    <source>
        <dbReference type="ARBA" id="ARBA00025065"/>
    </source>
</evidence>
<protein>
    <recommendedName>
        <fullName evidence="2">D-xylose reductase [NAD(P)H]</fullName>
        <ecNumber evidence="2">1.1.1.307</ecNumber>
    </recommendedName>
</protein>
<feature type="domain" description="NADP-dependent oxidoreductase" evidence="7">
    <location>
        <begin position="414"/>
        <end position="635"/>
    </location>
</feature>
<dbReference type="OrthoDB" id="416253at2759"/>
<dbReference type="PROSITE" id="PS00063">
    <property type="entry name" value="ALDOKETO_REDUCTASE_3"/>
    <property type="match status" value="1"/>
</dbReference>
<evidence type="ECO:0000259" key="9">
    <source>
        <dbReference type="Pfam" id="PF22725"/>
    </source>
</evidence>
<comment type="similarity">
    <text evidence="1">Belongs to the Gfo/Idh/MocA family.</text>
</comment>
<dbReference type="EMBL" id="KV878592">
    <property type="protein sequence ID" value="OJJ55664.1"/>
    <property type="molecule type" value="Genomic_DNA"/>
</dbReference>
<dbReference type="InterPro" id="IPR036812">
    <property type="entry name" value="NAD(P)_OxRdtase_dom_sf"/>
</dbReference>